<protein>
    <submittedName>
        <fullName evidence="2">DUF2075 domain-containing protein</fullName>
    </submittedName>
</protein>
<dbReference type="RefSeq" id="WP_289842915.1">
    <property type="nucleotide sequence ID" value="NZ_CATKSH010000012.1"/>
</dbReference>
<dbReference type="Gene3D" id="3.40.50.300">
    <property type="entry name" value="P-loop containing nucleotide triphosphate hydrolases"/>
    <property type="match status" value="1"/>
</dbReference>
<dbReference type="AlphaFoldDB" id="A0AA35UH65"/>
<sequence>MNVFAPLALSPQQDLTPAQQALVERIVTFCRGHLSGARGVFVVEGDAGTGKSLVMNTAFDRIQTIARGKDGQDALRNTKNLFVVNHPEMIKFYRRVAETLPCLRKADYARPTTFINSFRKTGKTADVVFVDEAHLLLTRADRYNHFAQDNHLQEILALARVVVLVFDPHQVLKFKSYWDRAALDGLLHGCDVEHVHLTDQFRMRAKADVTAWIHAFRECRLLPLPARQAFDFRIFDDAQTMYDAIRAHDRQYGLCRMLSTYDYPYTLDGADHFITEGRFHLRWDRSLPEERLPWAERPDTIDEVGSVYTVQGFDLNYAGVILGPSILWDDASQRIIIDTDRYEDRSAFAGRQGIAQPERIRREIMLNAINVLMTRPMHGLYLYASNPALRAKLAALRDHAKGPAS</sequence>
<proteinExistence type="predicted"/>
<feature type="domain" description="Schlafen group 3-like DNA/RNA helicase" evidence="1">
    <location>
        <begin position="39"/>
        <end position="384"/>
    </location>
</feature>
<dbReference type="EMBL" id="CATKSH010000012">
    <property type="protein sequence ID" value="CAI9121246.1"/>
    <property type="molecule type" value="Genomic_DNA"/>
</dbReference>
<dbReference type="Proteomes" id="UP001176960">
    <property type="component" value="Unassembled WGS sequence"/>
</dbReference>
<dbReference type="InterPro" id="IPR027417">
    <property type="entry name" value="P-loop_NTPase"/>
</dbReference>
<evidence type="ECO:0000313" key="3">
    <source>
        <dbReference type="Proteomes" id="UP001176960"/>
    </source>
</evidence>
<dbReference type="InterPro" id="IPR018647">
    <property type="entry name" value="SLFN_3-like_DNA/RNA_helicase"/>
</dbReference>
<gene>
    <name evidence="2" type="ORF">LMG32879_002093</name>
</gene>
<keyword evidence="3" id="KW-1185">Reference proteome</keyword>
<dbReference type="Pfam" id="PF09848">
    <property type="entry name" value="SLFN-g3_helicase"/>
    <property type="match status" value="1"/>
</dbReference>
<dbReference type="SUPFAM" id="SSF52540">
    <property type="entry name" value="P-loop containing nucleoside triphosphate hydrolases"/>
    <property type="match status" value="1"/>
</dbReference>
<reference evidence="2" key="1">
    <citation type="submission" date="2023-03" db="EMBL/GenBank/DDBJ databases">
        <authorList>
            <person name="Cleenwerck I."/>
        </authorList>
    </citation>
    <scope>NUCLEOTIDE SEQUENCE</scope>
    <source>
        <strain evidence="2">LMG 32879</strain>
    </source>
</reference>
<organism evidence="2 3">
    <name type="scientific">Brytella acorum</name>
    <dbReference type="NCBI Taxonomy" id="2959299"/>
    <lineage>
        <taxon>Bacteria</taxon>
        <taxon>Pseudomonadati</taxon>
        <taxon>Pseudomonadota</taxon>
        <taxon>Alphaproteobacteria</taxon>
        <taxon>Acetobacterales</taxon>
        <taxon>Acetobacteraceae</taxon>
        <taxon>Brytella</taxon>
    </lineage>
</organism>
<comment type="caution">
    <text evidence="2">The sequence shown here is derived from an EMBL/GenBank/DDBJ whole genome shotgun (WGS) entry which is preliminary data.</text>
</comment>
<evidence type="ECO:0000313" key="2">
    <source>
        <dbReference type="EMBL" id="CAI9121246.1"/>
    </source>
</evidence>
<evidence type="ECO:0000259" key="1">
    <source>
        <dbReference type="Pfam" id="PF09848"/>
    </source>
</evidence>
<name>A0AA35UH65_9PROT</name>
<accession>A0AA35UH65</accession>